<evidence type="ECO:0000313" key="12">
    <source>
        <dbReference type="Proteomes" id="UP000243739"/>
    </source>
</evidence>
<feature type="active site" description="Proton donor/acceptor" evidence="8">
    <location>
        <position position="368"/>
    </location>
</feature>
<reference evidence="11 12" key="1">
    <citation type="submission" date="2016-09" db="EMBL/GenBank/DDBJ databases">
        <title>Draft genome sequence for the type strain of Vulcanibacillus modesticaldus BR, a strictly anaerobic, moderately thermophilic, and nitrate-reducing bacterium from deep sea-hydrothermal vents of the Mid-Atlantic Ridge.</title>
        <authorList>
            <person name="Abin C.A."/>
            <person name="Hollibaugh J.T."/>
        </authorList>
    </citation>
    <scope>NUCLEOTIDE SEQUENCE [LARGE SCALE GENOMIC DNA]</scope>
    <source>
        <strain evidence="11 12">BR</strain>
    </source>
</reference>
<dbReference type="Pfam" id="PF01476">
    <property type="entry name" value="LysM"/>
    <property type="match status" value="2"/>
</dbReference>
<dbReference type="SUPFAM" id="SSF54106">
    <property type="entry name" value="LysM domain"/>
    <property type="match status" value="2"/>
</dbReference>
<evidence type="ECO:0000256" key="4">
    <source>
        <dbReference type="ARBA" id="ARBA00022723"/>
    </source>
</evidence>
<evidence type="ECO:0000256" key="5">
    <source>
        <dbReference type="ARBA" id="ARBA00022801"/>
    </source>
</evidence>
<comment type="cofactor">
    <cofactor evidence="1">
        <name>Zn(2+)</name>
        <dbReference type="ChEBI" id="CHEBI:29105"/>
    </cofactor>
</comment>
<dbReference type="GO" id="GO:0004181">
    <property type="term" value="F:metallocarboxypeptidase activity"/>
    <property type="evidence" value="ECO:0007669"/>
    <property type="project" value="InterPro"/>
</dbReference>
<feature type="domain" description="LysM" evidence="9">
    <location>
        <begin position="52"/>
        <end position="97"/>
    </location>
</feature>
<evidence type="ECO:0000256" key="7">
    <source>
        <dbReference type="ARBA" id="ARBA00023049"/>
    </source>
</evidence>
<dbReference type="InterPro" id="IPR034274">
    <property type="entry name" value="ENP1_M14_CPD"/>
</dbReference>
<evidence type="ECO:0000259" key="10">
    <source>
        <dbReference type="PROSITE" id="PS52035"/>
    </source>
</evidence>
<evidence type="ECO:0000256" key="8">
    <source>
        <dbReference type="PROSITE-ProRule" id="PRU01379"/>
    </source>
</evidence>
<evidence type="ECO:0000256" key="1">
    <source>
        <dbReference type="ARBA" id="ARBA00001947"/>
    </source>
</evidence>
<feature type="domain" description="LysM" evidence="9">
    <location>
        <begin position="1"/>
        <end position="46"/>
    </location>
</feature>
<accession>A0A1D2YW48</accession>
<dbReference type="AlphaFoldDB" id="A0A1D2YW48"/>
<keyword evidence="4" id="KW-0479">Metal-binding</keyword>
<dbReference type="Gene3D" id="3.10.350.10">
    <property type="entry name" value="LysM domain"/>
    <property type="match status" value="2"/>
</dbReference>
<keyword evidence="12" id="KW-1185">Reference proteome</keyword>
<dbReference type="InterPro" id="IPR018392">
    <property type="entry name" value="LysM"/>
</dbReference>
<dbReference type="PROSITE" id="PS52035">
    <property type="entry name" value="PEPTIDASE_M14"/>
    <property type="match status" value="1"/>
</dbReference>
<dbReference type="InterPro" id="IPR057246">
    <property type="entry name" value="CARBOXYPEPT_ZN_1"/>
</dbReference>
<sequence length="402" mass="46191">MRYVAQKGDTTLKIANRFGITLNALYIANPQLERGEYIYPGQLIEIPQNYINQYVVQPGDTLHLIGEKFGITVSELTKANPHFNGKNKIYSGQIIFIPRPIKKGIVQTNHEYGYKDMVADLIALKKKYPFLHYEEIGNSVMGKTIYAIRLGKGDKMIFYSADWHANEYLTAPLLMKFVEDYAKHYEQKRTLNGYDINYLFNNVTIWLVPMVNPDGVELVQEGITPDHPYYQSVLKINNGSRDFREWTANIRGVDLNHQWPADWENVNARSPQVPSPSKYGGYRPLTEPEVRAIYNFTKGNDFSMVIPFHSQGREIFWGFKGLEPKESVKIVNRFAVLTGYIPVRNAYNGAGFKDWFIQEFRRPGFTVEVGKGLNPLSISKFSMIYRNNLSLLLEAPLLISHK</sequence>
<evidence type="ECO:0000259" key="9">
    <source>
        <dbReference type="PROSITE" id="PS51782"/>
    </source>
</evidence>
<dbReference type="InterPro" id="IPR036779">
    <property type="entry name" value="LysM_dom_sf"/>
</dbReference>
<keyword evidence="5" id="KW-0378">Hydrolase</keyword>
<dbReference type="PROSITE" id="PS00132">
    <property type="entry name" value="CARBOXYPEPT_ZN_1"/>
    <property type="match status" value="1"/>
</dbReference>
<dbReference type="GO" id="GO:0008270">
    <property type="term" value="F:zinc ion binding"/>
    <property type="evidence" value="ECO:0007669"/>
    <property type="project" value="InterPro"/>
</dbReference>
<dbReference type="Gene3D" id="3.40.630.10">
    <property type="entry name" value="Zn peptidases"/>
    <property type="match status" value="1"/>
</dbReference>
<dbReference type="Pfam" id="PF00246">
    <property type="entry name" value="Peptidase_M14"/>
    <property type="match status" value="1"/>
</dbReference>
<keyword evidence="3" id="KW-0645">Protease</keyword>
<dbReference type="RefSeq" id="WP_069656216.1">
    <property type="nucleotide sequence ID" value="NZ_MIJF01000012.1"/>
</dbReference>
<dbReference type="SUPFAM" id="SSF53187">
    <property type="entry name" value="Zn-dependent exopeptidases"/>
    <property type="match status" value="1"/>
</dbReference>
<dbReference type="Proteomes" id="UP000243739">
    <property type="component" value="Unassembled WGS sequence"/>
</dbReference>
<dbReference type="OrthoDB" id="9802862at2"/>
<keyword evidence="6" id="KW-0862">Zinc</keyword>
<dbReference type="CDD" id="cd06229">
    <property type="entry name" value="M14_Endopeptidase_I"/>
    <property type="match status" value="1"/>
</dbReference>
<dbReference type="SMART" id="SM00631">
    <property type="entry name" value="Zn_pept"/>
    <property type="match status" value="1"/>
</dbReference>
<proteinExistence type="inferred from homology"/>
<comment type="similarity">
    <text evidence="2 8">Belongs to the peptidase M14 family.</text>
</comment>
<organism evidence="11 12">
    <name type="scientific">Vulcanibacillus modesticaldus</name>
    <dbReference type="NCBI Taxonomy" id="337097"/>
    <lineage>
        <taxon>Bacteria</taxon>
        <taxon>Bacillati</taxon>
        <taxon>Bacillota</taxon>
        <taxon>Bacilli</taxon>
        <taxon>Bacillales</taxon>
        <taxon>Bacillaceae</taxon>
        <taxon>Vulcanibacillus</taxon>
    </lineage>
</organism>
<dbReference type="InterPro" id="IPR000834">
    <property type="entry name" value="Peptidase_M14"/>
</dbReference>
<dbReference type="PANTHER" id="PTHR11705:SF143">
    <property type="entry name" value="SLL0236 PROTEIN"/>
    <property type="match status" value="1"/>
</dbReference>
<dbReference type="EMBL" id="MIJF01000012">
    <property type="protein sequence ID" value="OEF99911.1"/>
    <property type="molecule type" value="Genomic_DNA"/>
</dbReference>
<evidence type="ECO:0000256" key="2">
    <source>
        <dbReference type="ARBA" id="ARBA00005988"/>
    </source>
</evidence>
<evidence type="ECO:0008006" key="13">
    <source>
        <dbReference type="Google" id="ProtNLM"/>
    </source>
</evidence>
<protein>
    <recommendedName>
        <fullName evidence="13">Peptidase M14</fullName>
    </recommendedName>
</protein>
<evidence type="ECO:0000313" key="11">
    <source>
        <dbReference type="EMBL" id="OEF99911.1"/>
    </source>
</evidence>
<comment type="caution">
    <text evidence="11">The sequence shown here is derived from an EMBL/GenBank/DDBJ whole genome shotgun (WGS) entry which is preliminary data.</text>
</comment>
<dbReference type="PROSITE" id="PS51782">
    <property type="entry name" value="LYSM"/>
    <property type="match status" value="2"/>
</dbReference>
<dbReference type="GO" id="GO:0005615">
    <property type="term" value="C:extracellular space"/>
    <property type="evidence" value="ECO:0007669"/>
    <property type="project" value="TreeGrafter"/>
</dbReference>
<dbReference type="CDD" id="cd00118">
    <property type="entry name" value="LysM"/>
    <property type="match status" value="2"/>
</dbReference>
<keyword evidence="7" id="KW-0482">Metalloprotease</keyword>
<gene>
    <name evidence="11" type="ORF">BHF71_07325</name>
</gene>
<dbReference type="GO" id="GO:0006508">
    <property type="term" value="P:proteolysis"/>
    <property type="evidence" value="ECO:0007669"/>
    <property type="project" value="UniProtKB-KW"/>
</dbReference>
<dbReference type="STRING" id="337097.BHF71_07325"/>
<feature type="domain" description="Peptidase M14" evidence="10">
    <location>
        <begin position="110"/>
        <end position="396"/>
    </location>
</feature>
<dbReference type="SMART" id="SM00257">
    <property type="entry name" value="LysM"/>
    <property type="match status" value="2"/>
</dbReference>
<evidence type="ECO:0000256" key="3">
    <source>
        <dbReference type="ARBA" id="ARBA00022670"/>
    </source>
</evidence>
<name>A0A1D2YW48_9BACI</name>
<dbReference type="PANTHER" id="PTHR11705">
    <property type="entry name" value="PROTEASE FAMILY M14 CARBOXYPEPTIDASE A,B"/>
    <property type="match status" value="1"/>
</dbReference>
<evidence type="ECO:0000256" key="6">
    <source>
        <dbReference type="ARBA" id="ARBA00022833"/>
    </source>
</evidence>